<dbReference type="EMBL" id="LT670849">
    <property type="protein sequence ID" value="SHN72081.1"/>
    <property type="molecule type" value="Genomic_DNA"/>
</dbReference>
<dbReference type="InterPro" id="IPR046867">
    <property type="entry name" value="AldOxase/xan_DH_MoCoBD2"/>
</dbReference>
<evidence type="ECO:0000313" key="2">
    <source>
        <dbReference type="EMBL" id="SHN72081.1"/>
    </source>
</evidence>
<evidence type="ECO:0000313" key="3">
    <source>
        <dbReference type="Proteomes" id="UP000184096"/>
    </source>
</evidence>
<dbReference type="PANTHER" id="PTHR47495">
    <property type="entry name" value="ALDEHYDE DEHYDROGENASE"/>
    <property type="match status" value="1"/>
</dbReference>
<dbReference type="PIRSF" id="PIRSF036389">
    <property type="entry name" value="IOR_B"/>
    <property type="match status" value="1"/>
</dbReference>
<dbReference type="SMART" id="SM01008">
    <property type="entry name" value="Ald_Xan_dh_C"/>
    <property type="match status" value="1"/>
</dbReference>
<dbReference type="Pfam" id="PF02738">
    <property type="entry name" value="MoCoBD_1"/>
    <property type="match status" value="1"/>
</dbReference>
<dbReference type="InterPro" id="IPR000674">
    <property type="entry name" value="Ald_Oxase/Xan_DH_a/b"/>
</dbReference>
<dbReference type="Gene3D" id="3.30.365.10">
    <property type="entry name" value="Aldehyde oxidase/xanthine dehydrogenase, molybdopterin binding domain"/>
    <property type="match status" value="4"/>
</dbReference>
<dbReference type="InterPro" id="IPR052516">
    <property type="entry name" value="N-heterocyclic_Hydroxylase"/>
</dbReference>
<dbReference type="Pfam" id="PF20256">
    <property type="entry name" value="MoCoBD_2"/>
    <property type="match status" value="2"/>
</dbReference>
<dbReference type="AlphaFoldDB" id="A0A1M7TMT6"/>
<gene>
    <name evidence="2" type="ORF">SAMN05444170_2188</name>
</gene>
<organism evidence="2 3">
    <name type="scientific">Bradyrhizobium erythrophlei</name>
    <dbReference type="NCBI Taxonomy" id="1437360"/>
    <lineage>
        <taxon>Bacteria</taxon>
        <taxon>Pseudomonadati</taxon>
        <taxon>Pseudomonadota</taxon>
        <taxon>Alphaproteobacteria</taxon>
        <taxon>Hyphomicrobiales</taxon>
        <taxon>Nitrobacteraceae</taxon>
        <taxon>Bradyrhizobium</taxon>
    </lineage>
</organism>
<proteinExistence type="predicted"/>
<dbReference type="PANTHER" id="PTHR47495:SF2">
    <property type="entry name" value="ALDEHYDE DEHYDROGENASE"/>
    <property type="match status" value="1"/>
</dbReference>
<dbReference type="InterPro" id="IPR012368">
    <property type="entry name" value="OxRdtase_Mopterin-bd_su_IorB"/>
</dbReference>
<dbReference type="Gene3D" id="3.90.1170.50">
    <property type="entry name" value="Aldehyde oxidase/xanthine dehydrogenase, a/b hammerhead"/>
    <property type="match status" value="1"/>
</dbReference>
<protein>
    <submittedName>
        <fullName evidence="2">Isoquinoline 1-oxidoreductase, beta subunit</fullName>
    </submittedName>
</protein>
<dbReference type="InterPro" id="IPR037165">
    <property type="entry name" value="AldOxase/xan_DH_Mopterin-bd_sf"/>
</dbReference>
<keyword evidence="3" id="KW-1185">Reference proteome</keyword>
<evidence type="ECO:0000259" key="1">
    <source>
        <dbReference type="SMART" id="SM01008"/>
    </source>
</evidence>
<feature type="domain" description="Aldehyde oxidase/xanthine dehydrogenase a/b hammerhead" evidence="1">
    <location>
        <begin position="215"/>
        <end position="293"/>
    </location>
</feature>
<dbReference type="GO" id="GO:0016491">
    <property type="term" value="F:oxidoreductase activity"/>
    <property type="evidence" value="ECO:0007669"/>
    <property type="project" value="InterPro"/>
</dbReference>
<sequence length="723" mass="77519">MTMTSTMPLSRRTLVTGGLTTGFLFAFHLPLRAAVNEPVQPPDVTEGKFAPNAFIRIDEAGHTTLMMPQVEMGQGVYTAVAMILAEELDADLSQVSLEHAPPNDKLYGNPVFGLQVTGNSNSIRAWWTALRNAGAGARSMLVQAAAKQWQVEAASCTTSKSVVMHKESGRTLAYGALAGAASSETPPKNLTLKKPEDFVYVGQSLKRFDTPDKVNGKAVYGIDAILPNMKVATIAFCPVFGGKVGKVDDSAAKKVPGVQKIVVLDDFVAVVGDHMWAAKKGLAALKIDWDEGPNAKISSKDIWQDLRAASEKDGAVAKSTGDIAKALATGERLDASYELPFLAHAPMEPVNATVHFKGDSCEVWTGTQIMTRVQSEAAKAAGLPVEKVAVYNHLLGGGFGRKLEPDMVIAAVKVAKQVDGPVKVIWTREEDIQHDVYRPVYRDTIAATLSDGRIVGWKYKVSGSAVIARWLPPAFQKGIDIDAIDSAVDMPYDIPNFHVEYVRAEPPAVPTGFWRGVGPNNNVFAIESFMDELARKAGKDPVEFRRPMLAKNPRMLAALNLVAEKSGWGEALPARVGRGVCVQPSFGSFIATVVEAEVDDLGEVHLRRVTSAVDTGIAVNPDTIVAQLQGGLIFGLTAALYGEITIDKGRVQQSNFNDYRMLRINQTPKIDVHVIKSGEAPGGIGETGVTAGPPALRNAIYAATGIALRRLPIDRALIAGKKA</sequence>
<dbReference type="SUPFAM" id="SSF56003">
    <property type="entry name" value="Molybdenum cofactor-binding domain"/>
    <property type="match status" value="2"/>
</dbReference>
<dbReference type="Proteomes" id="UP000184096">
    <property type="component" value="Chromosome I"/>
</dbReference>
<dbReference type="OrthoDB" id="9767994at2"/>
<accession>A0A1M7TMT6</accession>
<reference evidence="3" key="1">
    <citation type="submission" date="2016-11" db="EMBL/GenBank/DDBJ databases">
        <authorList>
            <person name="Varghese N."/>
            <person name="Submissions S."/>
        </authorList>
    </citation>
    <scope>NUCLEOTIDE SEQUENCE [LARGE SCALE GENOMIC DNA]</scope>
    <source>
        <strain evidence="3">GAS401</strain>
    </source>
</reference>
<name>A0A1M7TMT6_9BRAD</name>
<dbReference type="InterPro" id="IPR008274">
    <property type="entry name" value="AldOxase/xan_DH_MoCoBD1"/>
</dbReference>